<evidence type="ECO:0000313" key="4">
    <source>
        <dbReference type="EMBL" id="TCP22266.1"/>
    </source>
</evidence>
<proteinExistence type="inferred from homology"/>
<evidence type="ECO:0000256" key="2">
    <source>
        <dbReference type="ARBA" id="ARBA00022801"/>
    </source>
</evidence>
<comment type="similarity">
    <text evidence="1">Belongs to the thioesterase PaaI family.</text>
</comment>
<dbReference type="Proteomes" id="UP000295733">
    <property type="component" value="Unassembled WGS sequence"/>
</dbReference>
<keyword evidence="5" id="KW-1185">Reference proteome</keyword>
<dbReference type="CDD" id="cd03443">
    <property type="entry name" value="PaaI_thioesterase"/>
    <property type="match status" value="1"/>
</dbReference>
<dbReference type="RefSeq" id="WP_132603563.1">
    <property type="nucleotide sequence ID" value="NZ_NRRP01000007.1"/>
</dbReference>
<organism evidence="4 5">
    <name type="scientific">Rhodovulum adriaticum</name>
    <name type="common">Rhodopseudomonas adriatica</name>
    <dbReference type="NCBI Taxonomy" id="35804"/>
    <lineage>
        <taxon>Bacteria</taxon>
        <taxon>Pseudomonadati</taxon>
        <taxon>Pseudomonadota</taxon>
        <taxon>Alphaproteobacteria</taxon>
        <taxon>Rhodobacterales</taxon>
        <taxon>Paracoccaceae</taxon>
        <taxon>Rhodovulum</taxon>
    </lineage>
</organism>
<dbReference type="Gene3D" id="3.10.129.10">
    <property type="entry name" value="Hotdog Thioesterase"/>
    <property type="match status" value="1"/>
</dbReference>
<dbReference type="SUPFAM" id="SSF54637">
    <property type="entry name" value="Thioesterase/thiol ester dehydrase-isomerase"/>
    <property type="match status" value="1"/>
</dbReference>
<dbReference type="PANTHER" id="PTHR21660">
    <property type="entry name" value="THIOESTERASE SUPERFAMILY MEMBER-RELATED"/>
    <property type="match status" value="1"/>
</dbReference>
<evidence type="ECO:0000313" key="5">
    <source>
        <dbReference type="Proteomes" id="UP000295733"/>
    </source>
</evidence>
<gene>
    <name evidence="4" type="ORF">EV656_10775</name>
</gene>
<protein>
    <submittedName>
        <fullName evidence="4">Uncharacterized protein (TIGR00369 family)</fullName>
    </submittedName>
</protein>
<accession>A0A4V6NQG7</accession>
<reference evidence="4 5" key="1">
    <citation type="submission" date="2019-03" db="EMBL/GenBank/DDBJ databases">
        <title>Genomic Encyclopedia of Type Strains, Phase IV (KMG-IV): sequencing the most valuable type-strain genomes for metagenomic binning, comparative biology and taxonomic classification.</title>
        <authorList>
            <person name="Goeker M."/>
        </authorList>
    </citation>
    <scope>NUCLEOTIDE SEQUENCE [LARGE SCALE GENOMIC DNA]</scope>
    <source>
        <strain evidence="4 5">DSM 2781</strain>
    </source>
</reference>
<feature type="domain" description="Thioesterase" evidence="3">
    <location>
        <begin position="65"/>
        <end position="139"/>
    </location>
</feature>
<name>A0A4V6NQG7_RHOAD</name>
<dbReference type="OrthoDB" id="9813282at2"/>
<comment type="caution">
    <text evidence="4">The sequence shown here is derived from an EMBL/GenBank/DDBJ whole genome shotgun (WGS) entry which is preliminary data.</text>
</comment>
<sequence>MNGALPFDRDRLIAMPGLDYLRATMDGRIATPPIWSLMGLDLVQVDPGAVVFRGTPGPEHGNATGTVHGGWYGTLLDAALGCAVMTEVPASANHATLEYKVNITRVARAGQMLEARAHVQHHGRRTGVAVAEVRGVEDGKLYATGSTTCIVLEGG</sequence>
<dbReference type="InterPro" id="IPR003736">
    <property type="entry name" value="PAAI_dom"/>
</dbReference>
<dbReference type="InterPro" id="IPR039298">
    <property type="entry name" value="ACOT13"/>
</dbReference>
<dbReference type="Pfam" id="PF03061">
    <property type="entry name" value="4HBT"/>
    <property type="match status" value="1"/>
</dbReference>
<dbReference type="PANTHER" id="PTHR21660:SF1">
    <property type="entry name" value="ACYL-COENZYME A THIOESTERASE 13"/>
    <property type="match status" value="1"/>
</dbReference>
<evidence type="ECO:0000259" key="3">
    <source>
        <dbReference type="Pfam" id="PF03061"/>
    </source>
</evidence>
<dbReference type="NCBIfam" id="TIGR00369">
    <property type="entry name" value="unchar_dom_1"/>
    <property type="match status" value="1"/>
</dbReference>
<dbReference type="GO" id="GO:0047617">
    <property type="term" value="F:fatty acyl-CoA hydrolase activity"/>
    <property type="evidence" value="ECO:0007669"/>
    <property type="project" value="InterPro"/>
</dbReference>
<dbReference type="InterPro" id="IPR029069">
    <property type="entry name" value="HotDog_dom_sf"/>
</dbReference>
<dbReference type="AlphaFoldDB" id="A0A4V6NQG7"/>
<dbReference type="InterPro" id="IPR006683">
    <property type="entry name" value="Thioestr_dom"/>
</dbReference>
<dbReference type="EMBL" id="SLXL01000007">
    <property type="protein sequence ID" value="TCP22266.1"/>
    <property type="molecule type" value="Genomic_DNA"/>
</dbReference>
<evidence type="ECO:0000256" key="1">
    <source>
        <dbReference type="ARBA" id="ARBA00008324"/>
    </source>
</evidence>
<keyword evidence="2" id="KW-0378">Hydrolase</keyword>